<dbReference type="SUPFAM" id="SSF52980">
    <property type="entry name" value="Restriction endonuclease-like"/>
    <property type="match status" value="1"/>
</dbReference>
<evidence type="ECO:0000259" key="2">
    <source>
        <dbReference type="Pfam" id="PF04480"/>
    </source>
</evidence>
<comment type="caution">
    <text evidence="3">The sequence shown here is derived from an EMBL/GenBank/DDBJ whole genome shotgun (WGS) entry which is preliminary data.</text>
</comment>
<organism evidence="3 4">
    <name type="scientific">Propioniciclava sinopodophylli</name>
    <dbReference type="NCBI Taxonomy" id="1837344"/>
    <lineage>
        <taxon>Bacteria</taxon>
        <taxon>Bacillati</taxon>
        <taxon>Actinomycetota</taxon>
        <taxon>Actinomycetes</taxon>
        <taxon>Propionibacteriales</taxon>
        <taxon>Propionibacteriaceae</taxon>
        <taxon>Propioniciclava</taxon>
    </lineage>
</organism>
<dbReference type="Pfam" id="PF04480">
    <property type="entry name" value="DUF559"/>
    <property type="match status" value="1"/>
</dbReference>
<gene>
    <name evidence="3" type="ORF">ET989_02025</name>
</gene>
<dbReference type="EMBL" id="SDMQ01000001">
    <property type="protein sequence ID" value="TBT88733.1"/>
    <property type="molecule type" value="Genomic_DNA"/>
</dbReference>
<feature type="compositionally biased region" description="Basic and acidic residues" evidence="1">
    <location>
        <begin position="191"/>
        <end position="201"/>
    </location>
</feature>
<feature type="domain" description="DUF559" evidence="2">
    <location>
        <begin position="83"/>
        <end position="170"/>
    </location>
</feature>
<evidence type="ECO:0000313" key="3">
    <source>
        <dbReference type="EMBL" id="TBT88733.1"/>
    </source>
</evidence>
<reference evidence="3 4" key="1">
    <citation type="submission" date="2019-01" db="EMBL/GenBank/DDBJ databases">
        <title>Lactibacter flavus gen. nov., sp. nov., a novel bacterium of the family Propionibacteriaceae isolated from raw milk and dairy products.</title>
        <authorList>
            <person name="Huptas C."/>
            <person name="Wenning M."/>
            <person name="Breitenwieser F."/>
            <person name="Doll E."/>
            <person name="Von Neubeck M."/>
            <person name="Busse H.-J."/>
            <person name="Scherer S."/>
        </authorList>
    </citation>
    <scope>NUCLEOTIDE SEQUENCE [LARGE SCALE GENOMIC DNA]</scope>
    <source>
        <strain evidence="3 4">KCTC 33808</strain>
    </source>
</reference>
<dbReference type="AlphaFoldDB" id="A0A4Q9KHA7"/>
<accession>A0A4Q9KHA7</accession>
<sequence length="201" mass="22205">MHLTGRAAAEIGGWTDLGRPTALDVATPRVHDACRGVCLERRRIPRSLVRTVDGVRITTFPLTALDLVRDRPWSRLECAAHVLLRDAAITGWRANRAISAGPGDRIGYGDLVFEDLWLVVELDGVGHHSADGDAARDRARDLRMARLGWEVLRLGSAVVFKTPQEFVAIVRDVLRTRERRRPKPAGPTLDGPREASGGRRV</sequence>
<feature type="region of interest" description="Disordered" evidence="1">
    <location>
        <begin position="179"/>
        <end position="201"/>
    </location>
</feature>
<proteinExistence type="predicted"/>
<dbReference type="OrthoDB" id="4310518at2"/>
<evidence type="ECO:0000256" key="1">
    <source>
        <dbReference type="SAM" id="MobiDB-lite"/>
    </source>
</evidence>
<name>A0A4Q9KHA7_9ACTN</name>
<keyword evidence="4" id="KW-1185">Reference proteome</keyword>
<protein>
    <submittedName>
        <fullName evidence="3">DUF559 domain-containing protein</fullName>
    </submittedName>
</protein>
<dbReference type="InterPro" id="IPR011335">
    <property type="entry name" value="Restrct_endonuc-II-like"/>
</dbReference>
<dbReference type="Proteomes" id="UP000292373">
    <property type="component" value="Unassembled WGS sequence"/>
</dbReference>
<dbReference type="Gene3D" id="3.40.960.10">
    <property type="entry name" value="VSR Endonuclease"/>
    <property type="match status" value="1"/>
</dbReference>
<dbReference type="RefSeq" id="WP_131166861.1">
    <property type="nucleotide sequence ID" value="NZ_SDMQ01000001.1"/>
</dbReference>
<evidence type="ECO:0000313" key="4">
    <source>
        <dbReference type="Proteomes" id="UP000292373"/>
    </source>
</evidence>
<dbReference type="InterPro" id="IPR007569">
    <property type="entry name" value="DUF559"/>
</dbReference>